<feature type="chain" id="PRO_5041432099" description="Tricorn protease homolog" evidence="11">
    <location>
        <begin position="23"/>
        <end position="1123"/>
    </location>
</feature>
<evidence type="ECO:0000259" key="13">
    <source>
        <dbReference type="Pfam" id="PF14684"/>
    </source>
</evidence>
<sequence length="1123" mass="124850">MNKSRWILSTVMTMGMTLPLAAQSNVSGDWYQHAAISPDGKEIVFSYKGNLFKVAAKGGAATPLTMHSAWEGHPVWSDDGKSIAFASDRHGNLDIFVMPASGGKAKRLTHHSSNDRPTDFNNGMILFNSTRTDAVESSLFPRGSLNELYKVSTKGGTPSQLLTTATSEAQWNSDGTKILYRDEKALESDLRKHDISAFARDIWLYNSEDGSHTQLTTFEGADHSPVWSGSNKAYYLSEDGHNNFNVWSMNLSNGNKSKITDFETHPVRGLSISSKGTMAFTQHGDIYTLRGKSPKKVKITIAVDGQNNDYVTLPVSRNVSEFSVSGNGKEVAFVARGEVYVTSTDFATTVRVTNTPEQERSVSFAPDGKTLVYASERGGKWKIIEASLKDESEKYFYASTGFTEKVLADKDNESFQPTYSPDGKKVAFLANRDAINVVDRESGKIVTALDGKWNYSYADGDISYSWASDSKWLTASFATKGRLFYSKIGVFPADGSAEPVDLSQSGYSSFYPKWNKDGQSIIYGSLKYGRRNHGSWGADSDVFATFLTQDAYDEFTMSKEDYELMKELEKERKKKEEKAKKKAKEEKKKAAEKAKADKADSDQTDSGKDVSEDVKKETVPKSVDKKEDKKKDKAKEKPLTVDLTNLPDRTVRLTVHSSNMTDYAMTKKADKLLYLTRFEGGFNLWEQKLRERGTKLILPLNARTVSMELSKDDKSIFLLADGRLMKAPISGGRPKPIALAPVMELKADQERAYMFEHVWRQVQDKFYNPNMHGIDWAQMKADYKVKLPALANNRDFARMMEEMLGELNASHTGMYYRARMPGSDATASLGILFDMTDTAGALTVDEILSGSPLDKAKSKVKTGMKLTAVDGKLLSSTTNFNALMNNKAGQRTRLTFVDSEGNTLDEVIRPIAKRAEDELMYHRWVKNRRNLVKKLSGGRLTYVHVRSMNDASFREVYSDLMGNGFDKEAAIVDTRWNGGGWLHNDLAKLLAGKDYSTMHVRGRQYNGDPGDQYTKPSIVVMGEGNYSDAYGFPFAYTALNIGETVGMPVPGTMTAVWWELLVSGDVFFGIPQVGVKNMAGDYLENKQLEPTHKVANDAVSSAKGEDKQIAKAVEVLLQKLDAK</sequence>
<feature type="active site" description="Charge relay system" evidence="8">
    <location>
        <position position="811"/>
    </location>
</feature>
<dbReference type="InterPro" id="IPR028204">
    <property type="entry name" value="Tricorn_C1"/>
</dbReference>
<evidence type="ECO:0000256" key="6">
    <source>
        <dbReference type="ARBA" id="ARBA00022825"/>
    </source>
</evidence>
<dbReference type="PIRSF" id="PIRSF036421">
    <property type="entry name" value="Tricorn_protease"/>
    <property type="match status" value="1"/>
</dbReference>
<dbReference type="CDD" id="cd07562">
    <property type="entry name" value="Peptidase_S41_TRI"/>
    <property type="match status" value="1"/>
</dbReference>
<dbReference type="Proteomes" id="UP001268683">
    <property type="component" value="Chromosome"/>
</dbReference>
<evidence type="ECO:0000259" key="12">
    <source>
        <dbReference type="Pfam" id="PF03572"/>
    </source>
</evidence>
<dbReference type="GO" id="GO:0006508">
    <property type="term" value="P:proteolysis"/>
    <property type="evidence" value="ECO:0007669"/>
    <property type="project" value="UniProtKB-UniRule"/>
</dbReference>
<protein>
    <recommendedName>
        <fullName evidence="7">Tricorn protease homolog</fullName>
        <ecNumber evidence="7">3.4.21.-</ecNumber>
    </recommendedName>
</protein>
<dbReference type="GO" id="GO:0008236">
    <property type="term" value="F:serine-type peptidase activity"/>
    <property type="evidence" value="ECO:0007669"/>
    <property type="project" value="UniProtKB-UniRule"/>
</dbReference>
<proteinExistence type="inferred from homology"/>
<dbReference type="EC" id="3.4.21.-" evidence="7"/>
<dbReference type="Gene3D" id="2.30.42.10">
    <property type="match status" value="1"/>
</dbReference>
<dbReference type="PANTHER" id="PTHR43253:SF1">
    <property type="entry name" value="TRICORN PROTEASE HOMOLOG 2-RELATED"/>
    <property type="match status" value="1"/>
</dbReference>
<evidence type="ECO:0000256" key="5">
    <source>
        <dbReference type="ARBA" id="ARBA00022801"/>
    </source>
</evidence>
<dbReference type="SUPFAM" id="SSF52096">
    <property type="entry name" value="ClpP/crotonase"/>
    <property type="match status" value="1"/>
</dbReference>
<dbReference type="InterPro" id="IPR011042">
    <property type="entry name" value="6-blade_b-propeller_TolB-like"/>
</dbReference>
<feature type="site" description="Transition state stabilizer; via amide nitrogen" evidence="9">
    <location>
        <position position="1028"/>
    </location>
</feature>
<dbReference type="SUPFAM" id="SSF69304">
    <property type="entry name" value="Tricorn protease N-terminal domain"/>
    <property type="match status" value="1"/>
</dbReference>
<organism evidence="14 15">
    <name type="scientific">Temperatibacter marinus</name>
    <dbReference type="NCBI Taxonomy" id="1456591"/>
    <lineage>
        <taxon>Bacteria</taxon>
        <taxon>Pseudomonadati</taxon>
        <taxon>Pseudomonadota</taxon>
        <taxon>Alphaproteobacteria</taxon>
        <taxon>Kordiimonadales</taxon>
        <taxon>Temperatibacteraceae</taxon>
        <taxon>Temperatibacter</taxon>
    </lineage>
</organism>
<feature type="signal peptide" evidence="11">
    <location>
        <begin position="1"/>
        <end position="22"/>
    </location>
</feature>
<gene>
    <name evidence="14" type="ORF">QGN29_08590</name>
</gene>
<evidence type="ECO:0000256" key="2">
    <source>
        <dbReference type="ARBA" id="ARBA00008524"/>
    </source>
</evidence>
<dbReference type="EMBL" id="CP123872">
    <property type="protein sequence ID" value="WND01616.1"/>
    <property type="molecule type" value="Genomic_DNA"/>
</dbReference>
<dbReference type="KEGG" id="tmk:QGN29_08590"/>
<evidence type="ECO:0000256" key="9">
    <source>
        <dbReference type="PIRSR" id="PIRSR036421-3"/>
    </source>
</evidence>
<dbReference type="Pfam" id="PF14684">
    <property type="entry name" value="Tricorn_C1"/>
    <property type="match status" value="1"/>
</dbReference>
<feature type="region of interest" description="Disordered" evidence="10">
    <location>
        <begin position="577"/>
        <end position="643"/>
    </location>
</feature>
<dbReference type="Gene3D" id="2.120.10.30">
    <property type="entry name" value="TolB, C-terminal domain"/>
    <property type="match status" value="1"/>
</dbReference>
<dbReference type="InterPro" id="IPR005151">
    <property type="entry name" value="Tail-specific_protease"/>
</dbReference>
<comment type="similarity">
    <text evidence="2 7">Belongs to the peptidase S41B family.</text>
</comment>
<dbReference type="Pfam" id="PF26549">
    <property type="entry name" value="Tricorn_N"/>
    <property type="match status" value="1"/>
</dbReference>
<feature type="active site" description="Nucleophile" evidence="8">
    <location>
        <position position="1027"/>
    </location>
</feature>
<keyword evidence="15" id="KW-1185">Reference proteome</keyword>
<dbReference type="SUPFAM" id="SSF50156">
    <property type="entry name" value="PDZ domain-like"/>
    <property type="match status" value="1"/>
</dbReference>
<evidence type="ECO:0000256" key="10">
    <source>
        <dbReference type="SAM" id="MobiDB-lite"/>
    </source>
</evidence>
<keyword evidence="3 7" id="KW-0963">Cytoplasm</keyword>
<evidence type="ECO:0000256" key="8">
    <source>
        <dbReference type="PIRSR" id="PIRSR036421-1"/>
    </source>
</evidence>
<dbReference type="SUPFAM" id="SSF82171">
    <property type="entry name" value="DPP6 N-terminal domain-like"/>
    <property type="match status" value="1"/>
</dbReference>
<evidence type="ECO:0000256" key="11">
    <source>
        <dbReference type="SAM" id="SignalP"/>
    </source>
</evidence>
<keyword evidence="4 7" id="KW-0645">Protease</keyword>
<dbReference type="InterPro" id="IPR036034">
    <property type="entry name" value="PDZ_sf"/>
</dbReference>
<feature type="compositionally biased region" description="Basic and acidic residues" evidence="10">
    <location>
        <begin position="577"/>
        <end position="639"/>
    </location>
</feature>
<dbReference type="Gene3D" id="2.120.10.60">
    <property type="entry name" value="Tricorn protease N-terminal domain"/>
    <property type="match status" value="2"/>
</dbReference>
<dbReference type="RefSeq" id="WP_310797444.1">
    <property type="nucleotide sequence ID" value="NZ_CP123872.1"/>
</dbReference>
<dbReference type="Pfam" id="PF03572">
    <property type="entry name" value="Peptidase_S41"/>
    <property type="match status" value="1"/>
</dbReference>
<dbReference type="Gene3D" id="3.90.226.10">
    <property type="entry name" value="2-enoyl-CoA Hydratase, Chain A, domain 1"/>
    <property type="match status" value="1"/>
</dbReference>
<name>A0AA52EGF9_9PROT</name>
<reference evidence="14" key="1">
    <citation type="submission" date="2023-04" db="EMBL/GenBank/DDBJ databases">
        <title>Complete genome sequence of Temperatibacter marinus.</title>
        <authorList>
            <person name="Rong J.-C."/>
            <person name="Yi M.-L."/>
            <person name="Zhao Q."/>
        </authorList>
    </citation>
    <scope>NUCLEOTIDE SEQUENCE</scope>
    <source>
        <strain evidence="14">NBRC 110045</strain>
    </source>
</reference>
<evidence type="ECO:0000256" key="7">
    <source>
        <dbReference type="PIRNR" id="PIRNR036421"/>
    </source>
</evidence>
<dbReference type="AlphaFoldDB" id="A0AA52EGF9"/>
<comment type="function">
    <text evidence="7">Degrades oligopeptides.</text>
</comment>
<keyword evidence="6 7" id="KW-0720">Serine protease</keyword>
<dbReference type="Pfam" id="PF07676">
    <property type="entry name" value="PD40"/>
    <property type="match status" value="2"/>
</dbReference>
<dbReference type="InterPro" id="IPR029045">
    <property type="entry name" value="ClpP/crotonase-like_dom_sf"/>
</dbReference>
<evidence type="ECO:0000313" key="15">
    <source>
        <dbReference type="Proteomes" id="UP001268683"/>
    </source>
</evidence>
<comment type="subcellular location">
    <subcellularLocation>
        <location evidence="1 7">Cytoplasm</location>
    </subcellularLocation>
</comment>
<feature type="active site" description="Charge relay system" evidence="8">
    <location>
        <position position="1084"/>
    </location>
</feature>
<evidence type="ECO:0000313" key="14">
    <source>
        <dbReference type="EMBL" id="WND01616.1"/>
    </source>
</evidence>
<accession>A0AA52EGF9</accession>
<evidence type="ECO:0000256" key="4">
    <source>
        <dbReference type="ARBA" id="ARBA00022670"/>
    </source>
</evidence>
<keyword evidence="11" id="KW-0732">Signal</keyword>
<dbReference type="GO" id="GO:0005737">
    <property type="term" value="C:cytoplasm"/>
    <property type="evidence" value="ECO:0007669"/>
    <property type="project" value="UniProtKB-SubCell"/>
</dbReference>
<evidence type="ECO:0000256" key="3">
    <source>
        <dbReference type="ARBA" id="ARBA00022490"/>
    </source>
</evidence>
<feature type="domain" description="Tail specific protease" evidence="12">
    <location>
        <begin position="940"/>
        <end position="1094"/>
    </location>
</feature>
<evidence type="ECO:0000256" key="1">
    <source>
        <dbReference type="ARBA" id="ARBA00004496"/>
    </source>
</evidence>
<feature type="domain" description="Tricorn protease C1" evidence="13">
    <location>
        <begin position="748"/>
        <end position="805"/>
    </location>
</feature>
<dbReference type="Gene3D" id="3.30.750.44">
    <property type="match status" value="1"/>
</dbReference>
<dbReference type="PANTHER" id="PTHR43253">
    <property type="entry name" value="TRICORN PROTEASE HOMOLOG 2-RELATED"/>
    <property type="match status" value="1"/>
</dbReference>
<dbReference type="InterPro" id="IPR012393">
    <property type="entry name" value="Tricorn_protease"/>
</dbReference>
<dbReference type="InterPro" id="IPR011659">
    <property type="entry name" value="WD40"/>
</dbReference>
<keyword evidence="5 7" id="KW-0378">Hydrolase</keyword>